<evidence type="ECO:0000256" key="8">
    <source>
        <dbReference type="HAMAP-Rule" id="MF_01309"/>
    </source>
</evidence>
<dbReference type="GO" id="GO:0003735">
    <property type="term" value="F:structural constituent of ribosome"/>
    <property type="evidence" value="ECO:0007669"/>
    <property type="project" value="InterPro"/>
</dbReference>
<comment type="function">
    <text evidence="6 8">Binds the lower part of the 30S subunit head. Binds mRNA in the 70S ribosome, positioning it for translation.</text>
</comment>
<keyword evidence="5 8" id="KW-0687">Ribonucleoprotein</keyword>
<dbReference type="STRING" id="1562698.DESAMIL20_1570"/>
<dbReference type="InterPro" id="IPR005704">
    <property type="entry name" value="Ribosomal_uS3_bac-typ"/>
</dbReference>
<evidence type="ECO:0000256" key="3">
    <source>
        <dbReference type="ARBA" id="ARBA00022884"/>
    </source>
</evidence>
<dbReference type="Proteomes" id="UP000194141">
    <property type="component" value="Unassembled WGS sequence"/>
</dbReference>
<dbReference type="Gene3D" id="3.30.300.20">
    <property type="match status" value="1"/>
</dbReference>
<protein>
    <recommendedName>
        <fullName evidence="7 8">Small ribosomal subunit protein uS3</fullName>
    </recommendedName>
</protein>
<dbReference type="RefSeq" id="WP_086034265.1">
    <property type="nucleotide sequence ID" value="NZ_MDSU01000018.1"/>
</dbReference>
<dbReference type="PROSITE" id="PS50823">
    <property type="entry name" value="KH_TYPE_2"/>
    <property type="match status" value="1"/>
</dbReference>
<accession>A0A1X4XWV6</accession>
<dbReference type="InterPro" id="IPR004044">
    <property type="entry name" value="KH_dom_type_2"/>
</dbReference>
<dbReference type="GO" id="GO:0022627">
    <property type="term" value="C:cytosolic small ribosomal subunit"/>
    <property type="evidence" value="ECO:0007669"/>
    <property type="project" value="TreeGrafter"/>
</dbReference>
<evidence type="ECO:0000256" key="4">
    <source>
        <dbReference type="ARBA" id="ARBA00022980"/>
    </source>
</evidence>
<dbReference type="CDD" id="cd02412">
    <property type="entry name" value="KH-II_30S_S3"/>
    <property type="match status" value="1"/>
</dbReference>
<name>A0A1X4XWV6_9BACT</name>
<comment type="subunit">
    <text evidence="8">Part of the 30S ribosomal subunit. Forms a tight complex with proteins S10 and S14.</text>
</comment>
<gene>
    <name evidence="8" type="primary">rpsC</name>
    <name evidence="10" type="ORF">DESAMIL20_1570</name>
</gene>
<dbReference type="HAMAP" id="MF_01309_B">
    <property type="entry name" value="Ribosomal_uS3_B"/>
    <property type="match status" value="1"/>
</dbReference>
<comment type="similarity">
    <text evidence="1 8">Belongs to the universal ribosomal protein uS3 family.</text>
</comment>
<dbReference type="SUPFAM" id="SSF54814">
    <property type="entry name" value="Prokaryotic type KH domain (KH-domain type II)"/>
    <property type="match status" value="1"/>
</dbReference>
<dbReference type="AlphaFoldDB" id="A0A1X4XWV6"/>
<dbReference type="PANTHER" id="PTHR11760:SF19">
    <property type="entry name" value="SMALL RIBOSOMAL SUBUNIT PROTEIN US3C"/>
    <property type="match status" value="1"/>
</dbReference>
<dbReference type="Gene3D" id="3.30.1140.32">
    <property type="entry name" value="Ribosomal protein S3, C-terminal domain"/>
    <property type="match status" value="1"/>
</dbReference>
<dbReference type="SMART" id="SM00322">
    <property type="entry name" value="KH"/>
    <property type="match status" value="1"/>
</dbReference>
<keyword evidence="4 8" id="KW-0689">Ribosomal protein</keyword>
<sequence>MGQKVNPIGLRLGIIRSWSSRWFAKSNFKDKLLEDQKIRKEVKAKLYYAGISNIEIERKMNKLTLNIYAARPGILIGKKGSEVEKIKNFVDDITKSEVSVNIREVNTPETDAQLIAENIALQIEKRTHFRRAMKKAAYLAQRKGAQGIKIQCAGKLGGVEMARTEWLKEGRVPLTTLRANIDYGFAESLTTAGIIGIKVWVFKGYVMD</sequence>
<evidence type="ECO:0000256" key="5">
    <source>
        <dbReference type="ARBA" id="ARBA00023274"/>
    </source>
</evidence>
<reference evidence="10 11" key="1">
    <citation type="journal article" date="2017" name="Front. Microbiol.">
        <title>Genome Sequence of Desulfurella amilsii Strain TR1 and Comparative Genomics of Desulfurellaceae Family.</title>
        <authorList>
            <person name="Florentino A.P."/>
            <person name="Stams A.J."/>
            <person name="Sanchez-Andrea I."/>
        </authorList>
    </citation>
    <scope>NUCLEOTIDE SEQUENCE [LARGE SCALE GENOMIC DNA]</scope>
    <source>
        <strain evidence="10 11">TR1</strain>
    </source>
</reference>
<keyword evidence="2 8" id="KW-0699">rRNA-binding</keyword>
<dbReference type="GO" id="GO:0019843">
    <property type="term" value="F:rRNA binding"/>
    <property type="evidence" value="ECO:0007669"/>
    <property type="project" value="UniProtKB-UniRule"/>
</dbReference>
<evidence type="ECO:0000313" key="11">
    <source>
        <dbReference type="Proteomes" id="UP000194141"/>
    </source>
</evidence>
<evidence type="ECO:0000256" key="1">
    <source>
        <dbReference type="ARBA" id="ARBA00010761"/>
    </source>
</evidence>
<proteinExistence type="inferred from homology"/>
<dbReference type="InterPro" id="IPR001351">
    <property type="entry name" value="Ribosomal_uS3_C"/>
</dbReference>
<dbReference type="PANTHER" id="PTHR11760">
    <property type="entry name" value="30S/40S RIBOSOMAL PROTEIN S3"/>
    <property type="match status" value="1"/>
</dbReference>
<dbReference type="OrthoDB" id="9806396at2"/>
<dbReference type="FunFam" id="3.30.300.20:FF:000001">
    <property type="entry name" value="30S ribosomal protein S3"/>
    <property type="match status" value="1"/>
</dbReference>
<keyword evidence="11" id="KW-1185">Reference proteome</keyword>
<dbReference type="InterPro" id="IPR004087">
    <property type="entry name" value="KH_dom"/>
</dbReference>
<evidence type="ECO:0000256" key="2">
    <source>
        <dbReference type="ARBA" id="ARBA00022730"/>
    </source>
</evidence>
<dbReference type="InterPro" id="IPR057258">
    <property type="entry name" value="Ribosomal_uS3"/>
</dbReference>
<dbReference type="GO" id="GO:0006412">
    <property type="term" value="P:translation"/>
    <property type="evidence" value="ECO:0007669"/>
    <property type="project" value="UniProtKB-UniRule"/>
</dbReference>
<dbReference type="NCBIfam" id="TIGR01009">
    <property type="entry name" value="rpsC_bact"/>
    <property type="match status" value="1"/>
</dbReference>
<dbReference type="InterPro" id="IPR015946">
    <property type="entry name" value="KH_dom-like_a/b"/>
</dbReference>
<dbReference type="InterPro" id="IPR009019">
    <property type="entry name" value="KH_sf_prok-type"/>
</dbReference>
<keyword evidence="3 8" id="KW-0694">RNA-binding</keyword>
<dbReference type="Pfam" id="PF07650">
    <property type="entry name" value="KH_2"/>
    <property type="match status" value="1"/>
</dbReference>
<dbReference type="EMBL" id="MDSU01000018">
    <property type="protein sequence ID" value="OSS42017.1"/>
    <property type="molecule type" value="Genomic_DNA"/>
</dbReference>
<dbReference type="SUPFAM" id="SSF54821">
    <property type="entry name" value="Ribosomal protein S3 C-terminal domain"/>
    <property type="match status" value="1"/>
</dbReference>
<comment type="caution">
    <text evidence="10">The sequence shown here is derived from an EMBL/GenBank/DDBJ whole genome shotgun (WGS) entry which is preliminary data.</text>
</comment>
<evidence type="ECO:0000313" key="10">
    <source>
        <dbReference type="EMBL" id="OSS42017.1"/>
    </source>
</evidence>
<evidence type="ECO:0000259" key="9">
    <source>
        <dbReference type="PROSITE" id="PS50823"/>
    </source>
</evidence>
<dbReference type="Pfam" id="PF00189">
    <property type="entry name" value="Ribosomal_S3_C"/>
    <property type="match status" value="1"/>
</dbReference>
<evidence type="ECO:0000256" key="6">
    <source>
        <dbReference type="ARBA" id="ARBA00024998"/>
    </source>
</evidence>
<dbReference type="GO" id="GO:0003729">
    <property type="term" value="F:mRNA binding"/>
    <property type="evidence" value="ECO:0007669"/>
    <property type="project" value="UniProtKB-UniRule"/>
</dbReference>
<evidence type="ECO:0000256" key="7">
    <source>
        <dbReference type="ARBA" id="ARBA00035257"/>
    </source>
</evidence>
<dbReference type="InterPro" id="IPR036419">
    <property type="entry name" value="Ribosomal_S3_C_sf"/>
</dbReference>
<feature type="domain" description="KH type-2" evidence="9">
    <location>
        <begin position="38"/>
        <end position="106"/>
    </location>
</feature>
<organism evidence="10 11">
    <name type="scientific">Desulfurella amilsii</name>
    <dbReference type="NCBI Taxonomy" id="1562698"/>
    <lineage>
        <taxon>Bacteria</taxon>
        <taxon>Pseudomonadati</taxon>
        <taxon>Campylobacterota</taxon>
        <taxon>Desulfurellia</taxon>
        <taxon>Desulfurellales</taxon>
        <taxon>Desulfurellaceae</taxon>
        <taxon>Desulfurella</taxon>
    </lineage>
</organism>